<dbReference type="GO" id="GO:0019700">
    <property type="term" value="P:organic phosphonate catabolic process"/>
    <property type="evidence" value="ECO:0007669"/>
    <property type="project" value="InterPro"/>
</dbReference>
<sequence length="382" mass="43666">MKRNILLNPGPATTTDTVKNAQVVPDICPREQEFVEIMKQIRKDLVKIVHGDEREYTAVLFCGSGTISMDVCLNSLLPAGKKILVINNGAYSSRAAEICEYYGLPFINLKFPIDERPSLEQIEQILKENQDIALVYITHNETGTGILNPIREIGALAHAYGAIFVVDTTSTYAMRPINIKNDNIDFCMASAQKGLMAMTGISFVVGKRTIIEQSKTYPKRSYYCNLYMQYHYFEAHGEMHFTPPVQTVYAMRQAIKEYFAEGEQKKWERHTRVFEALHKGIERLGFQNIIKRDWQAGLVVTVKYPDDPNWSFSAIHDYCYKRGFTIYPGKINNTETFRLCALGAIDQSDIETFFEVFEAGLREMEVSLPVHYGLEEQTDERE</sequence>
<organism evidence="11 13">
    <name type="scientific">Roseburia intestinalis</name>
    <dbReference type="NCBI Taxonomy" id="166486"/>
    <lineage>
        <taxon>Bacteria</taxon>
        <taxon>Bacillati</taxon>
        <taxon>Bacillota</taxon>
        <taxon>Clostridia</taxon>
        <taxon>Lachnospirales</taxon>
        <taxon>Lachnospiraceae</taxon>
        <taxon>Roseburia</taxon>
    </lineage>
</organism>
<dbReference type="PIRSF" id="PIRSF000524">
    <property type="entry name" value="SPT"/>
    <property type="match status" value="1"/>
</dbReference>
<evidence type="ECO:0000256" key="6">
    <source>
        <dbReference type="ARBA" id="ARBA00049460"/>
    </source>
</evidence>
<comment type="subunit">
    <text evidence="7">Homodimer.</text>
</comment>
<protein>
    <recommendedName>
        <fullName evidence="7">2-aminoethylphosphonate--pyruvate transaminase</fullName>
        <ecNumber evidence="7">2.6.1.37</ecNumber>
    </recommendedName>
    <alternativeName>
        <fullName evidence="7">2-aminoethylphosphonate aminotransferase</fullName>
    </alternativeName>
    <alternativeName>
        <fullName evidence="7">AEP transaminase</fullName>
        <shortName evidence="7">AEPT</shortName>
    </alternativeName>
</protein>
<dbReference type="Proteomes" id="UP000283586">
    <property type="component" value="Unassembled WGS sequence"/>
</dbReference>
<feature type="domain" description="Aminotransferase class V" evidence="10">
    <location>
        <begin position="20"/>
        <end position="292"/>
    </location>
</feature>
<reference evidence="12 14" key="2">
    <citation type="submission" date="2018-08" db="EMBL/GenBank/DDBJ databases">
        <title>A genome reference for cultivated species of the human gut microbiota.</title>
        <authorList>
            <person name="Zou Y."/>
            <person name="Xue W."/>
            <person name="Luo G."/>
        </authorList>
    </citation>
    <scope>NUCLEOTIDE SEQUENCE [LARGE SCALE GENOMIC DNA]</scope>
    <source>
        <strain evidence="12 14">AF31-21AC</strain>
    </source>
</reference>
<comment type="catalytic activity">
    <reaction evidence="6 7">
        <text>(2-aminoethyl)phosphonate + pyruvate = phosphonoacetaldehyde + L-alanine</text>
        <dbReference type="Rhea" id="RHEA:17021"/>
        <dbReference type="ChEBI" id="CHEBI:15361"/>
        <dbReference type="ChEBI" id="CHEBI:57418"/>
        <dbReference type="ChEBI" id="CHEBI:57972"/>
        <dbReference type="ChEBI" id="CHEBI:58383"/>
        <dbReference type="EC" id="2.6.1.37"/>
    </reaction>
</comment>
<dbReference type="EMBL" id="CYXZ01000030">
    <property type="protein sequence ID" value="CUN28705.1"/>
    <property type="molecule type" value="Genomic_DNA"/>
</dbReference>
<comment type="function">
    <text evidence="7">Involved in phosphonate degradation.</text>
</comment>
<dbReference type="PANTHER" id="PTHR42778:SF1">
    <property type="entry name" value="2-AMINOETHYLPHOSPHONATE--PYRUVATE TRANSAMINASE"/>
    <property type="match status" value="1"/>
</dbReference>
<proteinExistence type="inferred from homology"/>
<dbReference type="InterPro" id="IPR024169">
    <property type="entry name" value="SP_NH2Trfase/AEP_transaminase"/>
</dbReference>
<dbReference type="SUPFAM" id="SSF53383">
    <property type="entry name" value="PLP-dependent transferases"/>
    <property type="match status" value="1"/>
</dbReference>
<evidence type="ECO:0000256" key="3">
    <source>
        <dbReference type="ARBA" id="ARBA00022679"/>
    </source>
</evidence>
<dbReference type="Pfam" id="PF00266">
    <property type="entry name" value="Aminotran_5"/>
    <property type="match status" value="1"/>
</dbReference>
<reference evidence="11 13" key="1">
    <citation type="submission" date="2015-09" db="EMBL/GenBank/DDBJ databases">
        <authorList>
            <consortium name="Pathogen Informatics"/>
        </authorList>
    </citation>
    <scope>NUCLEOTIDE SEQUENCE [LARGE SCALE GENOMIC DNA]</scope>
    <source>
        <strain evidence="11 13">2789STDY5834960</strain>
    </source>
</reference>
<dbReference type="NCBIfam" id="NF010006">
    <property type="entry name" value="PRK13479.1"/>
    <property type="match status" value="1"/>
</dbReference>
<evidence type="ECO:0000256" key="7">
    <source>
        <dbReference type="HAMAP-Rule" id="MF_01376"/>
    </source>
</evidence>
<evidence type="ECO:0000256" key="8">
    <source>
        <dbReference type="PIRSR" id="PIRSR000524-1"/>
    </source>
</evidence>
<dbReference type="HAMAP" id="MF_01376">
    <property type="entry name" value="PhnW_aminotrans_5"/>
    <property type="match status" value="1"/>
</dbReference>
<dbReference type="OrthoDB" id="389074at2"/>
<comment type="similarity">
    <text evidence="7">Belongs to the class-V pyridoxal-phosphate-dependent aminotransferase family. PhnW subfamily.</text>
</comment>
<comment type="cofactor">
    <cofactor evidence="1 7 9">
        <name>pyridoxal 5'-phosphate</name>
        <dbReference type="ChEBI" id="CHEBI:597326"/>
    </cofactor>
</comment>
<accession>A0A173VRD7</accession>
<gene>
    <name evidence="7 11" type="primary">phnW</name>
    <name evidence="12" type="ORF">DWZ31_16900</name>
    <name evidence="11" type="ORF">ERS852572_03238</name>
</gene>
<dbReference type="Gene3D" id="3.90.1150.10">
    <property type="entry name" value="Aspartate Aminotransferase, domain 1"/>
    <property type="match status" value="1"/>
</dbReference>
<evidence type="ECO:0000313" key="11">
    <source>
        <dbReference type="EMBL" id="CUN28705.1"/>
    </source>
</evidence>
<evidence type="ECO:0000256" key="2">
    <source>
        <dbReference type="ARBA" id="ARBA00022576"/>
    </source>
</evidence>
<dbReference type="EMBL" id="QRQN01000027">
    <property type="protein sequence ID" value="RHN04202.1"/>
    <property type="molecule type" value="Genomic_DNA"/>
</dbReference>
<evidence type="ECO:0000313" key="13">
    <source>
        <dbReference type="Proteomes" id="UP000095350"/>
    </source>
</evidence>
<keyword evidence="5 7" id="KW-0670">Pyruvate</keyword>
<dbReference type="InterPro" id="IPR012703">
    <property type="entry name" value="NH2EtPonate_pyrv_transaminase"/>
</dbReference>
<dbReference type="EC" id="2.6.1.37" evidence="7"/>
<feature type="modified residue" description="N6-(pyridoxal phosphate)lysine" evidence="7 9">
    <location>
        <position position="193"/>
    </location>
</feature>
<dbReference type="InterPro" id="IPR015422">
    <property type="entry name" value="PyrdxlP-dep_Trfase_small"/>
</dbReference>
<dbReference type="Gene3D" id="3.40.640.10">
    <property type="entry name" value="Type I PLP-dependent aspartate aminotransferase-like (Major domain)"/>
    <property type="match status" value="1"/>
</dbReference>
<dbReference type="NCBIfam" id="TIGR03301">
    <property type="entry name" value="PhnW-AepZ"/>
    <property type="match status" value="1"/>
</dbReference>
<evidence type="ECO:0000256" key="9">
    <source>
        <dbReference type="PIRSR" id="PIRSR000524-50"/>
    </source>
</evidence>
<dbReference type="InterPro" id="IPR015424">
    <property type="entry name" value="PyrdxlP-dep_Trfase"/>
</dbReference>
<keyword evidence="3 7" id="KW-0808">Transferase</keyword>
<name>A0A173VRD7_9FIRM</name>
<dbReference type="InterPro" id="IPR000192">
    <property type="entry name" value="Aminotrans_V_dom"/>
</dbReference>
<keyword evidence="4 7" id="KW-0663">Pyridoxal phosphate</keyword>
<evidence type="ECO:0000313" key="12">
    <source>
        <dbReference type="EMBL" id="RHN04202.1"/>
    </source>
</evidence>
<dbReference type="PANTHER" id="PTHR42778">
    <property type="entry name" value="2-AMINOETHYLPHOSPHONATE--PYRUVATE TRANSAMINASE"/>
    <property type="match status" value="1"/>
</dbReference>
<dbReference type="GO" id="GO:0047304">
    <property type="term" value="F:2-aminoethylphosphonate-pyruvate transaminase activity"/>
    <property type="evidence" value="ECO:0007669"/>
    <property type="project" value="UniProtKB-UniRule"/>
</dbReference>
<dbReference type="Proteomes" id="UP000095350">
    <property type="component" value="Unassembled WGS sequence"/>
</dbReference>
<evidence type="ECO:0000256" key="1">
    <source>
        <dbReference type="ARBA" id="ARBA00001933"/>
    </source>
</evidence>
<evidence type="ECO:0000259" key="10">
    <source>
        <dbReference type="Pfam" id="PF00266"/>
    </source>
</evidence>
<evidence type="ECO:0000256" key="5">
    <source>
        <dbReference type="ARBA" id="ARBA00023317"/>
    </source>
</evidence>
<dbReference type="RefSeq" id="WP_055195700.1">
    <property type="nucleotide sequence ID" value="NZ_CABIYH010000030.1"/>
</dbReference>
<dbReference type="PaxDb" id="166486-ERS852572_03238"/>
<keyword evidence="2 7" id="KW-0032">Aminotransferase</keyword>
<evidence type="ECO:0000313" key="14">
    <source>
        <dbReference type="Proteomes" id="UP000283586"/>
    </source>
</evidence>
<dbReference type="InterPro" id="IPR015421">
    <property type="entry name" value="PyrdxlP-dep_Trfase_major"/>
</dbReference>
<evidence type="ECO:0000256" key="4">
    <source>
        <dbReference type="ARBA" id="ARBA00022898"/>
    </source>
</evidence>
<dbReference type="STRING" id="166486.ERS852572_03238"/>
<feature type="binding site" evidence="8">
    <location>
        <position position="338"/>
    </location>
    <ligand>
        <name>substrate</name>
    </ligand>
</feature>
<dbReference type="AlphaFoldDB" id="A0A173VRD7"/>